<dbReference type="AlphaFoldDB" id="A0A8I6Y6P7"/>
<feature type="domain" description="Endonuclease/exonuclease/phosphatase" evidence="1">
    <location>
        <begin position="5"/>
        <end position="104"/>
    </location>
</feature>
<proteinExistence type="predicted"/>
<accession>A0A8I6Y6P7</accession>
<name>A0A8I6Y6P7_HORVV</name>
<evidence type="ECO:0000313" key="2">
    <source>
        <dbReference type="EnsemblPlants" id="HORVU.MOREX.r3.4HG0368970.1.CDS1"/>
    </source>
</evidence>
<organism evidence="2 3">
    <name type="scientific">Hordeum vulgare subsp. vulgare</name>
    <name type="common">Domesticated barley</name>
    <dbReference type="NCBI Taxonomy" id="112509"/>
    <lineage>
        <taxon>Eukaryota</taxon>
        <taxon>Viridiplantae</taxon>
        <taxon>Streptophyta</taxon>
        <taxon>Embryophyta</taxon>
        <taxon>Tracheophyta</taxon>
        <taxon>Spermatophyta</taxon>
        <taxon>Magnoliopsida</taxon>
        <taxon>Liliopsida</taxon>
        <taxon>Poales</taxon>
        <taxon>Poaceae</taxon>
        <taxon>BOP clade</taxon>
        <taxon>Pooideae</taxon>
        <taxon>Triticodae</taxon>
        <taxon>Triticeae</taxon>
        <taxon>Hordeinae</taxon>
        <taxon>Hordeum</taxon>
    </lineage>
</organism>
<reference evidence="2" key="2">
    <citation type="submission" date="2020-10" db="EMBL/GenBank/DDBJ databases">
        <authorList>
            <person name="Scholz U."/>
            <person name="Mascher M."/>
            <person name="Fiebig A."/>
        </authorList>
    </citation>
    <scope>NUCLEOTIDE SEQUENCE [LARGE SCALE GENOMIC DNA]</scope>
    <source>
        <strain evidence="2">cv. Morex</strain>
    </source>
</reference>
<reference evidence="2" key="3">
    <citation type="submission" date="2022-01" db="UniProtKB">
        <authorList>
            <consortium name="EnsemblPlants"/>
        </authorList>
    </citation>
    <scope>IDENTIFICATION</scope>
    <source>
        <strain evidence="2">subsp. vulgare</strain>
    </source>
</reference>
<dbReference type="GO" id="GO:0003824">
    <property type="term" value="F:catalytic activity"/>
    <property type="evidence" value="ECO:0007669"/>
    <property type="project" value="InterPro"/>
</dbReference>
<protein>
    <recommendedName>
        <fullName evidence="1">Endonuclease/exonuclease/phosphatase domain-containing protein</fullName>
    </recommendedName>
</protein>
<reference evidence="3" key="1">
    <citation type="journal article" date="2012" name="Nature">
        <title>A physical, genetic and functional sequence assembly of the barley genome.</title>
        <authorList>
            <consortium name="The International Barley Genome Sequencing Consortium"/>
            <person name="Mayer K.F."/>
            <person name="Waugh R."/>
            <person name="Brown J.W."/>
            <person name="Schulman A."/>
            <person name="Langridge P."/>
            <person name="Platzer M."/>
            <person name="Fincher G.B."/>
            <person name="Muehlbauer G.J."/>
            <person name="Sato K."/>
            <person name="Close T.J."/>
            <person name="Wise R.P."/>
            <person name="Stein N."/>
        </authorList>
    </citation>
    <scope>NUCLEOTIDE SEQUENCE [LARGE SCALE GENOMIC DNA]</scope>
    <source>
        <strain evidence="3">cv. Morex</strain>
    </source>
</reference>
<evidence type="ECO:0000313" key="3">
    <source>
        <dbReference type="Proteomes" id="UP000011116"/>
    </source>
</evidence>
<dbReference type="InterPro" id="IPR005135">
    <property type="entry name" value="Endo/exonuclease/phosphatase"/>
</dbReference>
<dbReference type="Gene3D" id="3.60.10.10">
    <property type="entry name" value="Endonuclease/exonuclease/phosphatase"/>
    <property type="match status" value="1"/>
</dbReference>
<dbReference type="Gramene" id="HORVU.MOREX.r2.4HG0307150.1">
    <property type="protein sequence ID" value="HORVU.MOREX.r2.4HG0307150.1.CDS.1"/>
    <property type="gene ID" value="HORVU.MOREX.r2.4HG0307150"/>
</dbReference>
<dbReference type="Pfam" id="PF03372">
    <property type="entry name" value="Exo_endo_phos"/>
    <property type="match status" value="1"/>
</dbReference>
<dbReference type="EnsemblPlants" id="HORVU.MOREX.r3.4HG0368970.1">
    <property type="protein sequence ID" value="HORVU.MOREX.r3.4HG0368970.1.CDS1"/>
    <property type="gene ID" value="HORVU.MOREX.r3.4HG0368970"/>
</dbReference>
<dbReference type="InterPro" id="IPR036691">
    <property type="entry name" value="Endo/exonu/phosph_ase_sf"/>
</dbReference>
<keyword evidence="3" id="KW-1185">Reference proteome</keyword>
<dbReference type="Gramene" id="HORVU.MOREX.r3.4HG0368970.1">
    <property type="protein sequence ID" value="HORVU.MOREX.r3.4HG0368970.1.CDS1"/>
    <property type="gene ID" value="HORVU.MOREX.r3.4HG0368970"/>
</dbReference>
<evidence type="ECO:0000259" key="1">
    <source>
        <dbReference type="Pfam" id="PF03372"/>
    </source>
</evidence>
<dbReference type="SUPFAM" id="SSF56219">
    <property type="entry name" value="DNase I-like"/>
    <property type="match status" value="1"/>
</dbReference>
<dbReference type="Proteomes" id="UP000011116">
    <property type="component" value="Chromosome 4H"/>
</dbReference>
<sequence length="105" mass="12012">MKLLCWNIRGFGLTGRRRQLIEYMRQEEIDIVGLHETIRQDLSMLELQRLSHHQFASQWLPAAGHSAGILIGVREDTFSVEDFLAELKNKVETCTTLVVVAGDFL</sequence>